<proteinExistence type="predicted"/>
<protein>
    <submittedName>
        <fullName evidence="2">Uncharacterized protein</fullName>
    </submittedName>
</protein>
<sequence length="529" mass="57220">MPCAGKNGQGCSCPSFQPKDGRDDSNAKCQRCKHRKKYHTATSEISSVLAAYNLARIQSKKASDEEARQETNKGFRGGKDMVDAKKGTGTSKAGSSKKASTKDSSDDEEWVKVGTLQMIITGLDHEGKPLNDKCPDAQDLEDMYERGLAVSKSPEGGVLEFSRRWTYDDIDSLARRMMKPKVGFGPFNLLDARDGIPEGESESHYVVVAKNNRKIFVKRGPITGEFLDAAKGSATSHRKYKENAVRLLVRRKIPASATKEWEESVLKLTSGEALTESETEDKSKTRGKGKAKATARGAGKPRARPRAQSLVSSPEAESSDSDDAEAEPVAVPASEPRRSSRLKSDSESVRVKSEPEDDIAFPRSPSSHSGRSFSMFDSHMDSDIEEIEPPLDDHRAAPPRLSLWTSGKTVAKELDPLPTVPASNPNNRAIAIIPPFLQPVTSSFVFDPDYNQGSTQSTHANIPTVVAAAASTSANRSVSPSAFTPSVSATSSSAGDPSSTEMSNPRPYTRPICKGLDIPQSSSNIWNKS</sequence>
<feature type="compositionally biased region" description="Basic and acidic residues" evidence="1">
    <location>
        <begin position="335"/>
        <end position="354"/>
    </location>
</feature>
<evidence type="ECO:0000313" key="3">
    <source>
        <dbReference type="Proteomes" id="UP000620124"/>
    </source>
</evidence>
<dbReference type="AlphaFoldDB" id="A0A8H6Y3U4"/>
<reference evidence="2" key="1">
    <citation type="submission" date="2020-05" db="EMBL/GenBank/DDBJ databases">
        <title>Mycena genomes resolve the evolution of fungal bioluminescence.</title>
        <authorList>
            <person name="Tsai I.J."/>
        </authorList>
    </citation>
    <scope>NUCLEOTIDE SEQUENCE</scope>
    <source>
        <strain evidence="2">CCC161011</strain>
    </source>
</reference>
<keyword evidence="3" id="KW-1185">Reference proteome</keyword>
<feature type="compositionally biased region" description="Low complexity" evidence="1">
    <location>
        <begin position="469"/>
        <end position="500"/>
    </location>
</feature>
<feature type="compositionally biased region" description="Basic residues" evidence="1">
    <location>
        <begin position="285"/>
        <end position="305"/>
    </location>
</feature>
<feature type="compositionally biased region" description="Low complexity" evidence="1">
    <location>
        <begin position="87"/>
        <end position="98"/>
    </location>
</feature>
<feature type="compositionally biased region" description="Polar residues" evidence="1">
    <location>
        <begin position="519"/>
        <end position="529"/>
    </location>
</feature>
<dbReference type="OrthoDB" id="3068036at2759"/>
<feature type="region of interest" description="Disordered" evidence="1">
    <location>
        <begin position="469"/>
        <end position="529"/>
    </location>
</feature>
<feature type="region of interest" description="Disordered" evidence="1">
    <location>
        <begin position="267"/>
        <end position="376"/>
    </location>
</feature>
<evidence type="ECO:0000256" key="1">
    <source>
        <dbReference type="SAM" id="MobiDB-lite"/>
    </source>
</evidence>
<evidence type="ECO:0000313" key="2">
    <source>
        <dbReference type="EMBL" id="KAF7351929.1"/>
    </source>
</evidence>
<dbReference type="EMBL" id="JACAZI010000009">
    <property type="protein sequence ID" value="KAF7351929.1"/>
    <property type="molecule type" value="Genomic_DNA"/>
</dbReference>
<feature type="region of interest" description="Disordered" evidence="1">
    <location>
        <begin position="1"/>
        <end position="29"/>
    </location>
</feature>
<accession>A0A8H6Y3U4</accession>
<name>A0A8H6Y3U4_9AGAR</name>
<feature type="region of interest" description="Disordered" evidence="1">
    <location>
        <begin position="58"/>
        <end position="109"/>
    </location>
</feature>
<feature type="compositionally biased region" description="Low complexity" evidence="1">
    <location>
        <begin position="361"/>
        <end position="376"/>
    </location>
</feature>
<gene>
    <name evidence="2" type="ORF">MVEN_01154700</name>
</gene>
<feature type="compositionally biased region" description="Basic and acidic residues" evidence="1">
    <location>
        <begin position="61"/>
        <end position="86"/>
    </location>
</feature>
<feature type="compositionally biased region" description="Acidic residues" evidence="1">
    <location>
        <begin position="317"/>
        <end position="326"/>
    </location>
</feature>
<comment type="caution">
    <text evidence="2">The sequence shown here is derived from an EMBL/GenBank/DDBJ whole genome shotgun (WGS) entry which is preliminary data.</text>
</comment>
<dbReference type="Proteomes" id="UP000620124">
    <property type="component" value="Unassembled WGS sequence"/>
</dbReference>
<organism evidence="2 3">
    <name type="scientific">Mycena venus</name>
    <dbReference type="NCBI Taxonomy" id="2733690"/>
    <lineage>
        <taxon>Eukaryota</taxon>
        <taxon>Fungi</taxon>
        <taxon>Dikarya</taxon>
        <taxon>Basidiomycota</taxon>
        <taxon>Agaricomycotina</taxon>
        <taxon>Agaricomycetes</taxon>
        <taxon>Agaricomycetidae</taxon>
        <taxon>Agaricales</taxon>
        <taxon>Marasmiineae</taxon>
        <taxon>Mycenaceae</taxon>
        <taxon>Mycena</taxon>
    </lineage>
</organism>